<protein>
    <recommendedName>
        <fullName evidence="4">Centromere protein J C-terminal domain-containing protein</fullName>
    </recommendedName>
</protein>
<feature type="region of interest" description="Disordered" evidence="3">
    <location>
        <begin position="667"/>
        <end position="701"/>
    </location>
</feature>
<dbReference type="GO" id="GO:0005813">
    <property type="term" value="C:centrosome"/>
    <property type="evidence" value="ECO:0007669"/>
    <property type="project" value="TreeGrafter"/>
</dbReference>
<feature type="coiled-coil region" evidence="2">
    <location>
        <begin position="458"/>
        <end position="610"/>
    </location>
</feature>
<feature type="domain" description="Centromere protein J C-terminal" evidence="4">
    <location>
        <begin position="882"/>
        <end position="912"/>
    </location>
</feature>
<dbReference type="Pfam" id="PF07202">
    <property type="entry name" value="Tcp10_C"/>
    <property type="match status" value="2"/>
</dbReference>
<dbReference type="GO" id="GO:0060271">
    <property type="term" value="P:cilium assembly"/>
    <property type="evidence" value="ECO:0007669"/>
    <property type="project" value="TreeGrafter"/>
</dbReference>
<comment type="similarity">
    <text evidence="1">Belongs to the TCP10 family.</text>
</comment>
<dbReference type="GO" id="GO:0015631">
    <property type="term" value="F:tubulin binding"/>
    <property type="evidence" value="ECO:0007669"/>
    <property type="project" value="TreeGrafter"/>
</dbReference>
<feature type="compositionally biased region" description="Polar residues" evidence="3">
    <location>
        <begin position="682"/>
        <end position="701"/>
    </location>
</feature>
<feature type="compositionally biased region" description="Basic and acidic residues" evidence="3">
    <location>
        <begin position="157"/>
        <end position="168"/>
    </location>
</feature>
<evidence type="ECO:0000256" key="2">
    <source>
        <dbReference type="SAM" id="Coils"/>
    </source>
</evidence>
<dbReference type="GO" id="GO:0061511">
    <property type="term" value="P:centriole elongation"/>
    <property type="evidence" value="ECO:0007669"/>
    <property type="project" value="TreeGrafter"/>
</dbReference>
<evidence type="ECO:0000259" key="4">
    <source>
        <dbReference type="Pfam" id="PF07202"/>
    </source>
</evidence>
<feature type="domain" description="Centromere protein J C-terminal" evidence="4">
    <location>
        <begin position="844"/>
        <end position="878"/>
    </location>
</feature>
<dbReference type="AlphaFoldDB" id="A0AAV8X4C0"/>
<sequence length="928" mass="106976">MHCTIIFTLTTVTFSHKLKYKMSFFPTPVLVRLQELRLWQGNYDSILENKSKNGTTNPSDFETIEGLSALDSTQDSNNSTPLSSPGRNRDIDWDKKAISPSKPFAQLLEEKLAEDRPPQVQVRLKRPFLKKGAGLIRYKLSERTESAKNPKKPIQKRLSDDKTKEKHQISGKKCLSAPNKRRSPLKYTSNRKEPEIDLTPLKMPDLMIKPKATWHKVKDNGSEKIVEERDKVLEDLKTSRNPFNSHIIGKINEFAFRHFLPNSPQKNLDASNKNNTENELRIFEALEERAENSSFSSTNSSIIRLLSSTPNKLKMPLPKSPILEEKKISPEEHKESFSNCDKQSLELQRKLQEVNTKSDVLHDFLKSLRKLGGKSEPKRLSNESQESVDKSSKLTPDTSFSDDDKWSSNTGGETRSQTPSSFYTEFDTTYKGDTSNKVDAAVNTSFSEDEEHKKCLKCEELQLKLENLNKEIPNIQIEKAKVCDFAKDLERKRDQLNKEMQKMRLKYEDELYELKEELQNEKKKFAREKMVFDTYLKDSQNRPNRKEREEISDLKKELVDVKELMKLKDTKNGSTQARLRNQIKQLEKENSEFKINIEKLQKENAKLNASQKVRRPSEVKMLHEINRNLTKLTEETLKNNINKSDKSMITSISEEMKINGKITREIENDNKEKDAPPRLNKKQTSCLKNKTSPDISVHASSNESCEHNMTTFANLTLEKQYENVFGQLPSPGTNNSSLNESKRERIERVFEDGSKEIKYSNGNSKTISPDGNLIIVKYYNGDVKETNLRENTLKYYYAENETWHTQFGDGSELLEYPTGQKERKYKDGKKEINCVDGSRLTKMPDGTEEVLYPDKSKIIKNLAGDRILFLPNGQKEIHTKEHKRREYPDGTVKILYPDGTQETRYASGRVRVKDANGVLIMDSHNSQS</sequence>
<dbReference type="InterPro" id="IPR047002">
    <property type="entry name" value="Tcp10_C_sf"/>
</dbReference>
<organism evidence="5 6">
    <name type="scientific">Rhamnusium bicolor</name>
    <dbReference type="NCBI Taxonomy" id="1586634"/>
    <lineage>
        <taxon>Eukaryota</taxon>
        <taxon>Metazoa</taxon>
        <taxon>Ecdysozoa</taxon>
        <taxon>Arthropoda</taxon>
        <taxon>Hexapoda</taxon>
        <taxon>Insecta</taxon>
        <taxon>Pterygota</taxon>
        <taxon>Neoptera</taxon>
        <taxon>Endopterygota</taxon>
        <taxon>Coleoptera</taxon>
        <taxon>Polyphaga</taxon>
        <taxon>Cucujiformia</taxon>
        <taxon>Chrysomeloidea</taxon>
        <taxon>Cerambycidae</taxon>
        <taxon>Lepturinae</taxon>
        <taxon>Rhagiini</taxon>
        <taxon>Rhamnusium</taxon>
    </lineage>
</organism>
<feature type="compositionally biased region" description="Polar residues" evidence="3">
    <location>
        <begin position="70"/>
        <end position="86"/>
    </location>
</feature>
<feature type="compositionally biased region" description="Polar residues" evidence="3">
    <location>
        <begin position="407"/>
        <end position="423"/>
    </location>
</feature>
<accession>A0AAV8X4C0</accession>
<feature type="region of interest" description="Disordered" evidence="3">
    <location>
        <begin position="141"/>
        <end position="192"/>
    </location>
</feature>
<keyword evidence="6" id="KW-1185">Reference proteome</keyword>
<evidence type="ECO:0000313" key="5">
    <source>
        <dbReference type="EMBL" id="KAJ8933760.1"/>
    </source>
</evidence>
<dbReference type="PANTHER" id="PTHR10331">
    <property type="entry name" value="T COMPLEX PROTEIN 10"/>
    <property type="match status" value="1"/>
</dbReference>
<evidence type="ECO:0000256" key="1">
    <source>
        <dbReference type="ARBA" id="ARBA00005627"/>
    </source>
</evidence>
<evidence type="ECO:0000313" key="6">
    <source>
        <dbReference type="Proteomes" id="UP001162156"/>
    </source>
</evidence>
<dbReference type="EMBL" id="JANEYF010003814">
    <property type="protein sequence ID" value="KAJ8933760.1"/>
    <property type="molecule type" value="Genomic_DNA"/>
</dbReference>
<dbReference type="InterPro" id="IPR026581">
    <property type="entry name" value="TCP10L/CENPJ"/>
</dbReference>
<dbReference type="Gene3D" id="2.60.450.20">
    <property type="match status" value="1"/>
</dbReference>
<feature type="region of interest" description="Disordered" evidence="3">
    <location>
        <begin position="70"/>
        <end position="95"/>
    </location>
</feature>
<dbReference type="Proteomes" id="UP001162156">
    <property type="component" value="Unassembled WGS sequence"/>
</dbReference>
<evidence type="ECO:0000256" key="3">
    <source>
        <dbReference type="SAM" id="MobiDB-lite"/>
    </source>
</evidence>
<feature type="compositionally biased region" description="Basic and acidic residues" evidence="3">
    <location>
        <begin position="373"/>
        <end position="392"/>
    </location>
</feature>
<comment type="caution">
    <text evidence="5">The sequence shown here is derived from an EMBL/GenBank/DDBJ whole genome shotgun (WGS) entry which is preliminary data.</text>
</comment>
<gene>
    <name evidence="5" type="ORF">NQ314_013793</name>
</gene>
<dbReference type="GO" id="GO:0005814">
    <property type="term" value="C:centriole"/>
    <property type="evidence" value="ECO:0007669"/>
    <property type="project" value="TreeGrafter"/>
</dbReference>
<proteinExistence type="inferred from homology"/>
<reference evidence="5" key="1">
    <citation type="journal article" date="2023" name="Insect Mol. Biol.">
        <title>Genome sequencing provides insights into the evolution of gene families encoding plant cell wall-degrading enzymes in longhorned beetles.</title>
        <authorList>
            <person name="Shin N.R."/>
            <person name="Okamura Y."/>
            <person name="Kirsch R."/>
            <person name="Pauchet Y."/>
        </authorList>
    </citation>
    <scope>NUCLEOTIDE SEQUENCE</scope>
    <source>
        <strain evidence="5">RBIC_L_NR</strain>
    </source>
</reference>
<keyword evidence="2" id="KW-0175">Coiled coil</keyword>
<dbReference type="PANTHER" id="PTHR10331:SF6">
    <property type="entry name" value="SPINDLE ASSEMBLY ABNORMAL 4"/>
    <property type="match status" value="1"/>
</dbReference>
<feature type="region of interest" description="Disordered" evidence="3">
    <location>
        <begin position="373"/>
        <end position="423"/>
    </location>
</feature>
<dbReference type="InterPro" id="IPR009852">
    <property type="entry name" value="CENPJ_C_dom"/>
</dbReference>
<feature type="compositionally biased region" description="Basic and acidic residues" evidence="3">
    <location>
        <begin position="667"/>
        <end position="676"/>
    </location>
</feature>
<name>A0AAV8X4C0_9CUCU</name>